<evidence type="ECO:0000313" key="2">
    <source>
        <dbReference type="Proteomes" id="UP000037035"/>
    </source>
</evidence>
<dbReference type="VEuPathDB" id="FungiDB:VP01_273g5"/>
<dbReference type="Proteomes" id="UP000037035">
    <property type="component" value="Unassembled WGS sequence"/>
</dbReference>
<sequence length="525" mass="62459">MEETSAPNPGNCIWRSERPQTAASNIASHEEHILLPMSYVKERVENIPEEELKNYLNTIPQFYKHKSTIFTCLDHKNSMEYDYTSIKGTLKRLGKEAHWTCSRLEDISSFKKIAKNIQHLKKFNKLLAQGTKERIYKLKDHGSHIKTMEISDLECKGFARRLREFFQTSVQHDASPRVLNTDVVEIIRQKVWDGQIERLNTILHNINSLKDEERSNYVLVNRMIHKLQRNIFQMVDYMFKQEIISAHAFRKFFGYKNTLEVACLNLYYTPENKEDSGLWYDMYHNKDPISSLNEWHSANYRTLYDVLDERDQRYFSYLSLKTFKLQFEPYTSPFNKLFFENDQLFHTLEGICSVSPEDPSSKAQEVLKNAEPQYSTIIKNVQNLINKFDHAQDERSRINAFFVLDFIQKNYGLEMIDVKTGDKFEERMMLMSASFQLLAELQNINWYMARKSPNGLTLIKDRKFLGEEALMIYKYYHILLSRHQYLFSNTEMKKYCQTSRINRSKNYIEERITEIMSHSNYFIHR</sequence>
<keyword evidence="2" id="KW-1185">Reference proteome</keyword>
<gene>
    <name evidence="1" type="ORF">VP01_273g5</name>
</gene>
<comment type="caution">
    <text evidence="1">The sequence shown here is derived from an EMBL/GenBank/DDBJ whole genome shotgun (WGS) entry which is preliminary data.</text>
</comment>
<evidence type="ECO:0000313" key="1">
    <source>
        <dbReference type="EMBL" id="KNZ55207.1"/>
    </source>
</evidence>
<reference evidence="1 2" key="1">
    <citation type="submission" date="2015-08" db="EMBL/GenBank/DDBJ databases">
        <title>Next Generation Sequencing and Analysis of the Genome of Puccinia sorghi L Schw, the Causal Agent of Maize Common Rust.</title>
        <authorList>
            <person name="Rochi L."/>
            <person name="Burguener G."/>
            <person name="Darino M."/>
            <person name="Turjanski A."/>
            <person name="Kreff E."/>
            <person name="Dieguez M.J."/>
            <person name="Sacco F."/>
        </authorList>
    </citation>
    <scope>NUCLEOTIDE SEQUENCE [LARGE SCALE GENOMIC DNA]</scope>
    <source>
        <strain evidence="1 2">RO10H11247</strain>
    </source>
</reference>
<dbReference type="EMBL" id="LAVV01007657">
    <property type="protein sequence ID" value="KNZ55207.1"/>
    <property type="molecule type" value="Genomic_DNA"/>
</dbReference>
<dbReference type="AlphaFoldDB" id="A0A0L6V3U3"/>
<dbReference type="OrthoDB" id="2512050at2759"/>
<organism evidence="1 2">
    <name type="scientific">Puccinia sorghi</name>
    <dbReference type="NCBI Taxonomy" id="27349"/>
    <lineage>
        <taxon>Eukaryota</taxon>
        <taxon>Fungi</taxon>
        <taxon>Dikarya</taxon>
        <taxon>Basidiomycota</taxon>
        <taxon>Pucciniomycotina</taxon>
        <taxon>Pucciniomycetes</taxon>
        <taxon>Pucciniales</taxon>
        <taxon>Pucciniaceae</taxon>
        <taxon>Puccinia</taxon>
    </lineage>
</organism>
<proteinExistence type="predicted"/>
<accession>A0A0L6V3U3</accession>
<name>A0A0L6V3U3_9BASI</name>
<protein>
    <submittedName>
        <fullName evidence="1">Uncharacterized protein</fullName>
    </submittedName>
</protein>